<feature type="domain" description="HTH cro/C1-type" evidence="1">
    <location>
        <begin position="6"/>
        <end position="60"/>
    </location>
</feature>
<dbReference type="InterPro" id="IPR024370">
    <property type="entry name" value="PBP_domain"/>
</dbReference>
<dbReference type="InterPro" id="IPR010982">
    <property type="entry name" value="Lambda_DNA-bd_dom_sf"/>
</dbReference>
<dbReference type="EMBL" id="JAUSTP010000037">
    <property type="protein sequence ID" value="MDQ0191294.1"/>
    <property type="molecule type" value="Genomic_DNA"/>
</dbReference>
<dbReference type="SMART" id="SM00530">
    <property type="entry name" value="HTH_XRE"/>
    <property type="match status" value="1"/>
</dbReference>
<name>A0ABT9XLV2_9BACL</name>
<gene>
    <name evidence="2" type="ORF">J2S03_003164</name>
</gene>
<dbReference type="Gene3D" id="1.10.260.40">
    <property type="entry name" value="lambda repressor-like DNA-binding domains"/>
    <property type="match status" value="1"/>
</dbReference>
<sequence>MLENRVRSLRRRAGMSQAELAERIQVSRQTIHAIESGDVIPSTLIALRLAKVFGVSVEDVFAEQTDAQTNVAFAGASDLAPGDRVITTDIGGRRIAHPVRLELGQPIPTAQQVQIVSRRLDDDRVELAGYGHNQPASWTVVCGCDPSLGLLTSYATSASSEAQAYWKSGNNATAMQWLRQGAIHIAATHTAAHLAPHTAVDAQDLWRMEEPCYRIHLANAELGWVVKRGNPCGFADAHDLADGRIRLVNRPIGAGARKLLDERLQAFGVDPAAVSQYEWTVAGHAQVAMAVEAGAADVGIATASAAYTMDLDFIPIQEEACHLWILESNFNNPGVQRLLDYLASDVFRWDLAHFGPYDVTKTGEMNHIPSTR</sequence>
<evidence type="ECO:0000259" key="1">
    <source>
        <dbReference type="PROSITE" id="PS50943"/>
    </source>
</evidence>
<dbReference type="Pfam" id="PF12727">
    <property type="entry name" value="PBP_like"/>
    <property type="match status" value="1"/>
</dbReference>
<proteinExistence type="predicted"/>
<dbReference type="Proteomes" id="UP001232973">
    <property type="component" value="Unassembled WGS sequence"/>
</dbReference>
<accession>A0ABT9XLV2</accession>
<dbReference type="PANTHER" id="PTHR38431:SF1">
    <property type="entry name" value="BLL2305 PROTEIN"/>
    <property type="match status" value="1"/>
</dbReference>
<protein>
    <submittedName>
        <fullName evidence="2">Molybdate-binding protein/DNA-binding XRE family transcriptional regulator</fullName>
    </submittedName>
</protein>
<dbReference type="RefSeq" id="WP_274457217.1">
    <property type="nucleotide sequence ID" value="NZ_CP067097.1"/>
</dbReference>
<dbReference type="SUPFAM" id="SSF53850">
    <property type="entry name" value="Periplasmic binding protein-like II"/>
    <property type="match status" value="1"/>
</dbReference>
<evidence type="ECO:0000313" key="2">
    <source>
        <dbReference type="EMBL" id="MDQ0191294.1"/>
    </source>
</evidence>
<evidence type="ECO:0000313" key="3">
    <source>
        <dbReference type="Proteomes" id="UP001232973"/>
    </source>
</evidence>
<dbReference type="Pfam" id="PF01381">
    <property type="entry name" value="HTH_3"/>
    <property type="match status" value="1"/>
</dbReference>
<organism evidence="2 3">
    <name type="scientific">Alicyclobacillus cycloheptanicus</name>
    <dbReference type="NCBI Taxonomy" id="1457"/>
    <lineage>
        <taxon>Bacteria</taxon>
        <taxon>Bacillati</taxon>
        <taxon>Bacillota</taxon>
        <taxon>Bacilli</taxon>
        <taxon>Bacillales</taxon>
        <taxon>Alicyclobacillaceae</taxon>
        <taxon>Alicyclobacillus</taxon>
    </lineage>
</organism>
<dbReference type="CDD" id="cd00093">
    <property type="entry name" value="HTH_XRE"/>
    <property type="match status" value="1"/>
</dbReference>
<dbReference type="PROSITE" id="PS50943">
    <property type="entry name" value="HTH_CROC1"/>
    <property type="match status" value="1"/>
</dbReference>
<dbReference type="PANTHER" id="PTHR38431">
    <property type="entry name" value="BLL2305 PROTEIN"/>
    <property type="match status" value="1"/>
</dbReference>
<dbReference type="SUPFAM" id="SSF47413">
    <property type="entry name" value="lambda repressor-like DNA-binding domains"/>
    <property type="match status" value="1"/>
</dbReference>
<keyword evidence="3" id="KW-1185">Reference proteome</keyword>
<comment type="caution">
    <text evidence="2">The sequence shown here is derived from an EMBL/GenBank/DDBJ whole genome shotgun (WGS) entry which is preliminary data.</text>
</comment>
<dbReference type="InterPro" id="IPR001387">
    <property type="entry name" value="Cro/C1-type_HTH"/>
</dbReference>
<reference evidence="2 3" key="1">
    <citation type="submission" date="2023-07" db="EMBL/GenBank/DDBJ databases">
        <title>Genomic Encyclopedia of Type Strains, Phase IV (KMG-IV): sequencing the most valuable type-strain genomes for metagenomic binning, comparative biology and taxonomic classification.</title>
        <authorList>
            <person name="Goeker M."/>
        </authorList>
    </citation>
    <scope>NUCLEOTIDE SEQUENCE [LARGE SCALE GENOMIC DNA]</scope>
    <source>
        <strain evidence="2 3">DSM 4006</strain>
    </source>
</reference>